<proteinExistence type="predicted"/>
<evidence type="ECO:0000313" key="1">
    <source>
        <dbReference type="EMBL" id="BBI61758.1"/>
    </source>
</evidence>
<dbReference type="AlphaFoldDB" id="A0A455UBT6"/>
<dbReference type="EMBL" id="AP019514">
    <property type="protein sequence ID" value="BBI61758.1"/>
    <property type="molecule type" value="Genomic_DNA"/>
</dbReference>
<reference evidence="1 2" key="1">
    <citation type="journal article" date="2019" name="Microbiol. Resour. Announc.">
        <title>Complete Genome Sequence of Halomonas sulfidaeris Strain Esulfide1 Isolated from a Metal Sulfide Rock at a Depth of 2,200 Meters, Obtained Using Nanopore Sequencing.</title>
        <authorList>
            <person name="Saito M."/>
            <person name="Nishigata A."/>
            <person name="Galipon J."/>
            <person name="Arakawa K."/>
        </authorList>
    </citation>
    <scope>NUCLEOTIDE SEQUENCE [LARGE SCALE GENOMIC DNA]</scope>
    <source>
        <strain evidence="1 2">ATCC BAA-803</strain>
    </source>
</reference>
<dbReference type="Proteomes" id="UP000320231">
    <property type="component" value="Chromosome"/>
</dbReference>
<evidence type="ECO:0000313" key="2">
    <source>
        <dbReference type="Proteomes" id="UP000320231"/>
    </source>
</evidence>
<dbReference type="KEGG" id="hsr:HSBAA_30640"/>
<accession>A0A455UBT6</accession>
<sequence>MPYTPTRESQRRHVDANGFLKWMLMLGVKLDEYPFFNDQFRNLLLDRHMIYRLPGVDASTYSPSMEGSTPWLESVTEKTIMVSDIERFEFITANLRVGGFTAIGFWSQNKR</sequence>
<organism evidence="1 2">
    <name type="scientific">Vreelandella sulfidaeris</name>
    <dbReference type="NCBI Taxonomy" id="115553"/>
    <lineage>
        <taxon>Bacteria</taxon>
        <taxon>Pseudomonadati</taxon>
        <taxon>Pseudomonadota</taxon>
        <taxon>Gammaproteobacteria</taxon>
        <taxon>Oceanospirillales</taxon>
        <taxon>Halomonadaceae</taxon>
        <taxon>Vreelandella</taxon>
    </lineage>
</organism>
<name>A0A455UBT6_9GAMM</name>
<protein>
    <submittedName>
        <fullName evidence="1">Uncharacterized protein</fullName>
    </submittedName>
</protein>
<gene>
    <name evidence="1" type="ORF">HSBAA_30640</name>
</gene>